<evidence type="ECO:0000256" key="1">
    <source>
        <dbReference type="ARBA" id="ARBA00004123"/>
    </source>
</evidence>
<keyword evidence="3 10" id="KW-0227">DNA damage</keyword>
<dbReference type="GO" id="GO:0001671">
    <property type="term" value="F:ATPase activator activity"/>
    <property type="evidence" value="ECO:0007669"/>
    <property type="project" value="InterPro"/>
</dbReference>
<dbReference type="NCBIfam" id="TIGR00625">
    <property type="entry name" value="tfb2"/>
    <property type="match status" value="1"/>
</dbReference>
<dbReference type="GO" id="GO:0005675">
    <property type="term" value="C:transcription factor TFIIH holo complex"/>
    <property type="evidence" value="ECO:0007669"/>
    <property type="project" value="TreeGrafter"/>
</dbReference>
<comment type="subunit">
    <text evidence="8">Component of the 7-subunit TFIIH core complex composed of XPB/ERCC3, XPD/ERCC2, GTF2H1, GTF2H2, GTF2H3, GTF2H4 and GTF2H5, which is active in NER. The core complex associates with the 3-subunit CDK-activating kinase (CAK) module composed of CCNH/cyclin H, CDK7 and MNAT1 to form the 10-subunit holoenzyme (holo-TFIIH) active in transcription. Part of TBP-based Pol II pre-initiation complex (PIC), in which Pol II core assembles with general transcription factors and other specific initiation factors including GTF2E1, GTF2E2, GTF2F1, GTF2F2, TCEA1, ERCC2, ERCC3, GTF2H2, GTF2H3, GTF2H4, GTF2H5, GTF2A1, GTF2A2, GTF2B and TBP; this large multi-subunit PIC complex mediates DNA unwinding and targets Pol II core to the transcription start site where the first phosphodiester bond forms.</text>
</comment>
<dbReference type="AlphaFoldDB" id="A0A6S7HMH1"/>
<dbReference type="GO" id="GO:0006289">
    <property type="term" value="P:nucleotide-excision repair"/>
    <property type="evidence" value="ECO:0007669"/>
    <property type="project" value="InterPro"/>
</dbReference>
<evidence type="ECO:0000313" key="12">
    <source>
        <dbReference type="Proteomes" id="UP001152795"/>
    </source>
</evidence>
<dbReference type="Pfam" id="PF03849">
    <property type="entry name" value="Tfb2"/>
    <property type="match status" value="1"/>
</dbReference>
<evidence type="ECO:0000256" key="9">
    <source>
        <dbReference type="ARBA" id="ARBA00070130"/>
    </source>
</evidence>
<comment type="function">
    <text evidence="10">Component of the general transcription and DNA repair factor IIH (TFIIH) core complex which is involved in general and transcription-coupled nucleotide excision repair (NER) of damaged DNA.</text>
</comment>
<evidence type="ECO:0000256" key="4">
    <source>
        <dbReference type="ARBA" id="ARBA00023015"/>
    </source>
</evidence>
<name>A0A6S7HMH1_PARCT</name>
<protein>
    <recommendedName>
        <fullName evidence="9 10">General transcription factor IIH subunit 4</fullName>
    </recommendedName>
</protein>
<dbReference type="Proteomes" id="UP001152795">
    <property type="component" value="Unassembled WGS sequence"/>
</dbReference>
<keyword evidence="6 10" id="KW-0234">DNA repair</keyword>
<keyword evidence="12" id="KW-1185">Reference proteome</keyword>
<dbReference type="PANTHER" id="PTHR13152:SF0">
    <property type="entry name" value="GENERAL TRANSCRIPTION FACTOR IIH SUBUNIT 4"/>
    <property type="match status" value="1"/>
</dbReference>
<accession>A0A6S7HMH1</accession>
<reference evidence="11" key="1">
    <citation type="submission" date="2020-04" db="EMBL/GenBank/DDBJ databases">
        <authorList>
            <person name="Alioto T."/>
            <person name="Alioto T."/>
            <person name="Gomez Garrido J."/>
        </authorList>
    </citation>
    <scope>NUCLEOTIDE SEQUENCE</scope>
    <source>
        <strain evidence="11">A484AB</strain>
    </source>
</reference>
<keyword evidence="4 10" id="KW-0805">Transcription regulation</keyword>
<dbReference type="OrthoDB" id="364513at2759"/>
<proteinExistence type="inferred from homology"/>
<dbReference type="PANTHER" id="PTHR13152">
    <property type="entry name" value="TFIIH, POLYPEPTIDE 4"/>
    <property type="match status" value="1"/>
</dbReference>
<keyword evidence="5 10" id="KW-0804">Transcription</keyword>
<dbReference type="FunFam" id="3.30.70.2610:FF:000001">
    <property type="entry name" value="General transcription factor IIH subunit 4"/>
    <property type="match status" value="1"/>
</dbReference>
<dbReference type="Gene3D" id="3.30.70.2610">
    <property type="match status" value="1"/>
</dbReference>
<dbReference type="EMBL" id="CACRXK020005724">
    <property type="protein sequence ID" value="CAB4007195.1"/>
    <property type="molecule type" value="Genomic_DNA"/>
</dbReference>
<evidence type="ECO:0000256" key="6">
    <source>
        <dbReference type="ARBA" id="ARBA00023204"/>
    </source>
</evidence>
<evidence type="ECO:0000256" key="7">
    <source>
        <dbReference type="ARBA" id="ARBA00023242"/>
    </source>
</evidence>
<gene>
    <name evidence="11" type="ORF">PACLA_8A071474</name>
</gene>
<evidence type="ECO:0000256" key="2">
    <source>
        <dbReference type="ARBA" id="ARBA00007132"/>
    </source>
</evidence>
<evidence type="ECO:0000256" key="3">
    <source>
        <dbReference type="ARBA" id="ARBA00022763"/>
    </source>
</evidence>
<sequence>MAAGGKQEAAPFGRHLKCKDLHQYLQGLPVSVLDKLYGHPATCFAVFRELPELAKHFVMRTLFAEQPLPETLVNAWVKKEQQNFCTGALNRLKQLRIWRVVTGWSQTRYELNPTFRSNLKIALCGGGQPWCGVADDLGPDRHSKDKEFLDKYALERWEAVLHFMTGSSPPDGTVGISADVVQVLLVSGLMKSDEQEQSPMITPSGFQFLLMDASSQIWYFMLKYLDMVEARGMNLVECLSFLFQLNFSTFGKDYPTDNMSDSQLRFLQHLREIGLVFQRKRKSRRYYPTKLVINLAAAGSGSMTTASEGVEGFIVVETNYRVYVYTDSPLQVALVGLFAEIICRFPKFCVAVLTRGSVSQALLSGITADQVLHFLRTRAHPEMLKKTPVIPANIADQIRLWELEKCRMQMTEGVLYNQFLSMSDFETLRKYAEDLGVLIWANSNKRVMIVSKSGHDDVKKFWKRQKPRE</sequence>
<dbReference type="GO" id="GO:0006366">
    <property type="term" value="P:transcription by RNA polymerase II"/>
    <property type="evidence" value="ECO:0007669"/>
    <property type="project" value="UniProtKB-ARBA"/>
</dbReference>
<dbReference type="GO" id="GO:0003690">
    <property type="term" value="F:double-stranded DNA binding"/>
    <property type="evidence" value="ECO:0007669"/>
    <property type="project" value="TreeGrafter"/>
</dbReference>
<comment type="similarity">
    <text evidence="2 10">Belongs to the TFB2 family.</text>
</comment>
<comment type="subcellular location">
    <subcellularLocation>
        <location evidence="1 10">Nucleus</location>
    </subcellularLocation>
</comment>
<evidence type="ECO:0000256" key="10">
    <source>
        <dbReference type="RuleBase" id="RU364024"/>
    </source>
</evidence>
<dbReference type="GO" id="GO:0000439">
    <property type="term" value="C:transcription factor TFIIH core complex"/>
    <property type="evidence" value="ECO:0007669"/>
    <property type="project" value="InterPro"/>
</dbReference>
<organism evidence="11 12">
    <name type="scientific">Paramuricea clavata</name>
    <name type="common">Red gorgonian</name>
    <name type="synonym">Violescent sea-whip</name>
    <dbReference type="NCBI Taxonomy" id="317549"/>
    <lineage>
        <taxon>Eukaryota</taxon>
        <taxon>Metazoa</taxon>
        <taxon>Cnidaria</taxon>
        <taxon>Anthozoa</taxon>
        <taxon>Octocorallia</taxon>
        <taxon>Malacalcyonacea</taxon>
        <taxon>Plexauridae</taxon>
        <taxon>Paramuricea</taxon>
    </lineage>
</organism>
<dbReference type="Pfam" id="PF18307">
    <property type="entry name" value="Tfb2_C"/>
    <property type="match status" value="1"/>
</dbReference>
<evidence type="ECO:0000256" key="5">
    <source>
        <dbReference type="ARBA" id="ARBA00023163"/>
    </source>
</evidence>
<evidence type="ECO:0000256" key="8">
    <source>
        <dbReference type="ARBA" id="ARBA00064576"/>
    </source>
</evidence>
<dbReference type="InterPro" id="IPR004598">
    <property type="entry name" value="TFIIH_p52/Tfb2"/>
</dbReference>
<dbReference type="InterPro" id="IPR040662">
    <property type="entry name" value="Tfb2_C"/>
</dbReference>
<keyword evidence="7 10" id="KW-0539">Nucleus</keyword>
<comment type="caution">
    <text evidence="11">The sequence shown here is derived from an EMBL/GenBank/DDBJ whole genome shotgun (WGS) entry which is preliminary data.</text>
</comment>
<evidence type="ECO:0000313" key="11">
    <source>
        <dbReference type="EMBL" id="CAB4007195.1"/>
    </source>
</evidence>